<protein>
    <submittedName>
        <fullName evidence="1">Uncharacterized protein</fullName>
    </submittedName>
</protein>
<dbReference type="EMBL" id="MLYO01000057">
    <property type="protein sequence ID" value="OIJ97689.1"/>
    <property type="molecule type" value="Genomic_DNA"/>
</dbReference>
<organism evidence="1 2">
    <name type="scientific">Streptomyces monashensis</name>
    <dbReference type="NCBI Taxonomy" id="1678012"/>
    <lineage>
        <taxon>Bacteria</taxon>
        <taxon>Bacillati</taxon>
        <taxon>Actinomycetota</taxon>
        <taxon>Actinomycetes</taxon>
        <taxon>Kitasatosporales</taxon>
        <taxon>Streptomycetaceae</taxon>
        <taxon>Streptomyces</taxon>
    </lineage>
</organism>
<proteinExistence type="predicted"/>
<dbReference type="AlphaFoldDB" id="A0A1S2PV40"/>
<dbReference type="Proteomes" id="UP000179642">
    <property type="component" value="Unassembled WGS sequence"/>
</dbReference>
<sequence>MRRCPSARVVGPVRAEQRAEPRLLPMGNDVAGPWGLRVTELLSGSPTVERLAAPVRSRQLTEAGSDEVDDVVGRLSGLSDDEVTALLAMEPDGEARP</sequence>
<dbReference type="RefSeq" id="WP_071384329.1">
    <property type="nucleotide sequence ID" value="NZ_MLYO01000057.1"/>
</dbReference>
<keyword evidence="2" id="KW-1185">Reference proteome</keyword>
<name>A0A1S2PV40_9ACTN</name>
<accession>A0A1S2PV40</accession>
<evidence type="ECO:0000313" key="2">
    <source>
        <dbReference type="Proteomes" id="UP000179642"/>
    </source>
</evidence>
<reference evidence="1 2" key="1">
    <citation type="submission" date="2016-10" db="EMBL/GenBank/DDBJ databases">
        <title>Genome sequence of Streptomyces sp. MUSC 1.</title>
        <authorList>
            <person name="Lee L.-H."/>
            <person name="Ser H.-L."/>
            <person name="Law J.W.-F."/>
        </authorList>
    </citation>
    <scope>NUCLEOTIDE SEQUENCE [LARGE SCALE GENOMIC DNA]</scope>
    <source>
        <strain evidence="1 2">MUSC 1</strain>
    </source>
</reference>
<comment type="caution">
    <text evidence="1">The sequence shown here is derived from an EMBL/GenBank/DDBJ whole genome shotgun (WGS) entry which is preliminary data.</text>
</comment>
<evidence type="ECO:0000313" key="1">
    <source>
        <dbReference type="EMBL" id="OIJ97689.1"/>
    </source>
</evidence>
<gene>
    <name evidence="1" type="ORF">BIV23_31155</name>
</gene>